<organism evidence="7 8">
    <name type="scientific">Cronartium quercuum f. sp. fusiforme G11</name>
    <dbReference type="NCBI Taxonomy" id="708437"/>
    <lineage>
        <taxon>Eukaryota</taxon>
        <taxon>Fungi</taxon>
        <taxon>Dikarya</taxon>
        <taxon>Basidiomycota</taxon>
        <taxon>Pucciniomycotina</taxon>
        <taxon>Pucciniomycetes</taxon>
        <taxon>Pucciniales</taxon>
        <taxon>Coleosporiaceae</taxon>
        <taxon>Cronartium</taxon>
    </lineage>
</organism>
<dbReference type="GO" id="GO:0031490">
    <property type="term" value="F:chromatin DNA binding"/>
    <property type="evidence" value="ECO:0007669"/>
    <property type="project" value="TreeGrafter"/>
</dbReference>
<feature type="domain" description="Transcription factor CBF/NF-Y/archaeal histone" evidence="6">
    <location>
        <begin position="33"/>
        <end position="96"/>
    </location>
</feature>
<evidence type="ECO:0000313" key="7">
    <source>
        <dbReference type="EMBL" id="KAG0143500.1"/>
    </source>
</evidence>
<dbReference type="EMBL" id="MU167317">
    <property type="protein sequence ID" value="KAG0143500.1"/>
    <property type="molecule type" value="Genomic_DNA"/>
</dbReference>
<evidence type="ECO:0000256" key="5">
    <source>
        <dbReference type="SAM" id="MobiDB-lite"/>
    </source>
</evidence>
<dbReference type="PANTHER" id="PTHR46172">
    <property type="entry name" value="DNA POLYMERASE EPSILON SUBUNIT 3"/>
    <property type="match status" value="1"/>
</dbReference>
<evidence type="ECO:0000256" key="3">
    <source>
        <dbReference type="ARBA" id="ARBA00039775"/>
    </source>
</evidence>
<evidence type="ECO:0000256" key="2">
    <source>
        <dbReference type="ARBA" id="ARBA00023242"/>
    </source>
</evidence>
<keyword evidence="2" id="KW-0539">Nucleus</keyword>
<evidence type="ECO:0000313" key="8">
    <source>
        <dbReference type="Proteomes" id="UP000886653"/>
    </source>
</evidence>
<proteinExistence type="predicted"/>
<name>A0A9P6T9D9_9BASI</name>
<evidence type="ECO:0000256" key="1">
    <source>
        <dbReference type="ARBA" id="ARBA00004123"/>
    </source>
</evidence>
<dbReference type="InterPro" id="IPR051377">
    <property type="entry name" value="DNA_Pol-Epsilon_Subunit"/>
</dbReference>
<feature type="compositionally biased region" description="Acidic residues" evidence="5">
    <location>
        <begin position="209"/>
        <end position="220"/>
    </location>
</feature>
<dbReference type="Gene3D" id="1.10.20.10">
    <property type="entry name" value="Histone, subunit A"/>
    <property type="match status" value="1"/>
</dbReference>
<dbReference type="Pfam" id="PF00808">
    <property type="entry name" value="CBFD_NFYB_HMF"/>
    <property type="match status" value="1"/>
</dbReference>
<comment type="subcellular location">
    <subcellularLocation>
        <location evidence="1">Nucleus</location>
    </subcellularLocation>
</comment>
<dbReference type="GO" id="GO:0046982">
    <property type="term" value="F:protein heterodimerization activity"/>
    <property type="evidence" value="ECO:0007669"/>
    <property type="project" value="InterPro"/>
</dbReference>
<dbReference type="GO" id="GO:0006974">
    <property type="term" value="P:DNA damage response"/>
    <property type="evidence" value="ECO:0007669"/>
    <property type="project" value="TreeGrafter"/>
</dbReference>
<comment type="caution">
    <text evidence="7">The sequence shown here is derived from an EMBL/GenBank/DDBJ whole genome shotgun (WGS) entry which is preliminary data.</text>
</comment>
<evidence type="ECO:0000256" key="4">
    <source>
        <dbReference type="ARBA" id="ARBA00042096"/>
    </source>
</evidence>
<keyword evidence="8" id="KW-1185">Reference proteome</keyword>
<dbReference type="SUPFAM" id="SSF47113">
    <property type="entry name" value="Histone-fold"/>
    <property type="match status" value="1"/>
</dbReference>
<dbReference type="AlphaFoldDB" id="A0A9P6T9D9"/>
<accession>A0A9P6T9D9</accession>
<dbReference type="GO" id="GO:0006272">
    <property type="term" value="P:leading strand elongation"/>
    <property type="evidence" value="ECO:0007669"/>
    <property type="project" value="TreeGrafter"/>
</dbReference>
<dbReference type="CDD" id="cd22928">
    <property type="entry name" value="HFD_POLE3_DPB4"/>
    <property type="match status" value="1"/>
</dbReference>
<dbReference type="Proteomes" id="UP000886653">
    <property type="component" value="Unassembled WGS sequence"/>
</dbReference>
<dbReference type="OrthoDB" id="1707486at2759"/>
<feature type="region of interest" description="Disordered" evidence="5">
    <location>
        <begin position="127"/>
        <end position="220"/>
    </location>
</feature>
<gene>
    <name evidence="7" type="ORF">CROQUDRAFT_661115</name>
</gene>
<sequence>MPKVKKIVQTPDVQQSLGGHQQASSFLGIEAVELPRAVVMKLAKSTGPGNMKLAKEVPVALTKASTVFINYLVSIAHGIAAERSEKSLSARHILEACRELDWQDGDEMLLTLKLELEAFRKLNAAKKVQKANRSEPVPEVDISSNPTTGAIKTVNAGEGSRQEPAEENGEDIETEEEMEADDGLEDEMQVDDDPSRIVAHESGSPDPGDMMEADDDENEA</sequence>
<dbReference type="GO" id="GO:0008622">
    <property type="term" value="C:epsilon DNA polymerase complex"/>
    <property type="evidence" value="ECO:0007669"/>
    <property type="project" value="TreeGrafter"/>
</dbReference>
<dbReference type="PANTHER" id="PTHR46172:SF1">
    <property type="entry name" value="DNA POLYMERASE EPSILON SUBUNIT 3"/>
    <property type="match status" value="1"/>
</dbReference>
<dbReference type="InterPro" id="IPR009072">
    <property type="entry name" value="Histone-fold"/>
</dbReference>
<evidence type="ECO:0000259" key="6">
    <source>
        <dbReference type="Pfam" id="PF00808"/>
    </source>
</evidence>
<dbReference type="GO" id="GO:0031507">
    <property type="term" value="P:heterochromatin formation"/>
    <property type="evidence" value="ECO:0007669"/>
    <property type="project" value="TreeGrafter"/>
</dbReference>
<dbReference type="InterPro" id="IPR003958">
    <property type="entry name" value="CBFA_NFYB_domain"/>
</dbReference>
<feature type="compositionally biased region" description="Acidic residues" evidence="5">
    <location>
        <begin position="165"/>
        <end position="192"/>
    </location>
</feature>
<protein>
    <recommendedName>
        <fullName evidence="3">DNA polymerase epsilon subunit D</fullName>
    </recommendedName>
    <alternativeName>
        <fullName evidence="4">DNA polymerase II subunit D</fullName>
    </alternativeName>
</protein>
<dbReference type="GO" id="GO:0008623">
    <property type="term" value="C:CHRAC"/>
    <property type="evidence" value="ECO:0007669"/>
    <property type="project" value="TreeGrafter"/>
</dbReference>
<reference evidence="7" key="1">
    <citation type="submission" date="2013-11" db="EMBL/GenBank/DDBJ databases">
        <title>Genome sequence of the fusiform rust pathogen reveals effectors for host alternation and coevolution with pine.</title>
        <authorList>
            <consortium name="DOE Joint Genome Institute"/>
            <person name="Smith K."/>
            <person name="Pendleton A."/>
            <person name="Kubisiak T."/>
            <person name="Anderson C."/>
            <person name="Salamov A."/>
            <person name="Aerts A."/>
            <person name="Riley R."/>
            <person name="Clum A."/>
            <person name="Lindquist E."/>
            <person name="Ence D."/>
            <person name="Campbell M."/>
            <person name="Kronenberg Z."/>
            <person name="Feau N."/>
            <person name="Dhillon B."/>
            <person name="Hamelin R."/>
            <person name="Burleigh J."/>
            <person name="Smith J."/>
            <person name="Yandell M."/>
            <person name="Nelson C."/>
            <person name="Grigoriev I."/>
            <person name="Davis J."/>
        </authorList>
    </citation>
    <scope>NUCLEOTIDE SEQUENCE</scope>
    <source>
        <strain evidence="7">G11</strain>
    </source>
</reference>